<dbReference type="InterPro" id="IPR001232">
    <property type="entry name" value="SKP1-like"/>
</dbReference>
<dbReference type="GO" id="GO:0009867">
    <property type="term" value="P:jasmonic acid mediated signaling pathway"/>
    <property type="evidence" value="ECO:0007669"/>
    <property type="project" value="UniProtKB-ARBA"/>
</dbReference>
<dbReference type="Proteomes" id="UP001443914">
    <property type="component" value="Unassembled WGS sequence"/>
</dbReference>
<comment type="function">
    <text evidence="4">Involved in ubiquitination and subsequent proteasomal degradation of target proteins. Together with CUL1, RBX1 and a F-box protein, it forms a SCF E3 ubiquitin ligase complex. The functional specificity of this complex depends on the type of F-box protein. In the SCF complex, it serves as an adapter that links the F-box protein to CUL1.</text>
</comment>
<dbReference type="InterPro" id="IPR016073">
    <property type="entry name" value="Skp1_comp_POZ"/>
</dbReference>
<evidence type="ECO:0000256" key="4">
    <source>
        <dbReference type="PIRNR" id="PIRNR028729"/>
    </source>
</evidence>
<comment type="similarity">
    <text evidence="2 4">Belongs to the SKP1 family.</text>
</comment>
<keyword evidence="3 4" id="KW-0833">Ubl conjugation pathway</keyword>
<dbReference type="EMBL" id="JBDFQZ010000005">
    <property type="protein sequence ID" value="KAK9724568.1"/>
    <property type="molecule type" value="Genomic_DNA"/>
</dbReference>
<dbReference type="InterPro" id="IPR016897">
    <property type="entry name" value="SKP1"/>
</dbReference>
<evidence type="ECO:0000256" key="1">
    <source>
        <dbReference type="ARBA" id="ARBA00004906"/>
    </source>
</evidence>
<dbReference type="SUPFAM" id="SSF81382">
    <property type="entry name" value="Skp1 dimerisation domain-like"/>
    <property type="match status" value="1"/>
</dbReference>
<dbReference type="Gene3D" id="3.30.710.10">
    <property type="entry name" value="Potassium Channel Kv1.1, Chain A"/>
    <property type="match status" value="1"/>
</dbReference>
<dbReference type="SMART" id="SM00512">
    <property type="entry name" value="Skp1"/>
    <property type="match status" value="1"/>
</dbReference>
<dbReference type="InterPro" id="IPR011333">
    <property type="entry name" value="SKP1/BTB/POZ_sf"/>
</dbReference>
<dbReference type="PANTHER" id="PTHR11165">
    <property type="entry name" value="SKP1"/>
    <property type="match status" value="1"/>
</dbReference>
<evidence type="ECO:0000313" key="7">
    <source>
        <dbReference type="Proteomes" id="UP001443914"/>
    </source>
</evidence>
<evidence type="ECO:0000313" key="6">
    <source>
        <dbReference type="EMBL" id="KAK9724568.1"/>
    </source>
</evidence>
<comment type="subunit">
    <text evidence="4">Part of a SCF (SKP1-cullin-F-box) protein ligase complex.</text>
</comment>
<sequence length="149" mass="16968">MASSSTTINKRKIKLRSSDGKIFEVDEAVAMQSDTIRSMIEVIPVSEVTSKTLSLVIDYCTKCLENNTCNNNHIYEEIKDDHSLRNWAFNLFQVDQPAFFDLILAAHYLKIKSLENLTSQIFGEVIRGKTLEEITQTFNINKPSTFAEN</sequence>
<dbReference type="SUPFAM" id="SSF54695">
    <property type="entry name" value="POZ domain"/>
    <property type="match status" value="1"/>
</dbReference>
<organism evidence="6 7">
    <name type="scientific">Saponaria officinalis</name>
    <name type="common">Common soapwort</name>
    <name type="synonym">Lychnis saponaria</name>
    <dbReference type="NCBI Taxonomy" id="3572"/>
    <lineage>
        <taxon>Eukaryota</taxon>
        <taxon>Viridiplantae</taxon>
        <taxon>Streptophyta</taxon>
        <taxon>Embryophyta</taxon>
        <taxon>Tracheophyta</taxon>
        <taxon>Spermatophyta</taxon>
        <taxon>Magnoliopsida</taxon>
        <taxon>eudicotyledons</taxon>
        <taxon>Gunneridae</taxon>
        <taxon>Pentapetalae</taxon>
        <taxon>Caryophyllales</taxon>
        <taxon>Caryophyllaceae</taxon>
        <taxon>Caryophylleae</taxon>
        <taxon>Saponaria</taxon>
    </lineage>
</organism>
<keyword evidence="7" id="KW-1185">Reference proteome</keyword>
<dbReference type="PIRSF" id="PIRSF028729">
    <property type="entry name" value="E3_ubiquit_lig_SCF_Skp"/>
    <property type="match status" value="1"/>
</dbReference>
<dbReference type="Pfam" id="PF03931">
    <property type="entry name" value="Skp1_POZ"/>
    <property type="match status" value="1"/>
</dbReference>
<reference evidence="6" key="1">
    <citation type="submission" date="2024-03" db="EMBL/GenBank/DDBJ databases">
        <title>WGS assembly of Saponaria officinalis var. Norfolk2.</title>
        <authorList>
            <person name="Jenkins J."/>
            <person name="Shu S."/>
            <person name="Grimwood J."/>
            <person name="Barry K."/>
            <person name="Goodstein D."/>
            <person name="Schmutz J."/>
            <person name="Leebens-Mack J."/>
            <person name="Osbourn A."/>
        </authorList>
    </citation>
    <scope>NUCLEOTIDE SEQUENCE [LARGE SCALE GENOMIC DNA]</scope>
    <source>
        <strain evidence="6">JIC</strain>
    </source>
</reference>
<name>A0AAW1KVC0_SAPOF</name>
<evidence type="ECO:0000259" key="5">
    <source>
        <dbReference type="Pfam" id="PF03931"/>
    </source>
</evidence>
<protein>
    <recommendedName>
        <fullName evidence="4">SKP1-like protein</fullName>
    </recommendedName>
</protein>
<feature type="domain" description="SKP1 component POZ" evidence="5">
    <location>
        <begin position="12"/>
        <end position="62"/>
    </location>
</feature>
<dbReference type="AlphaFoldDB" id="A0AAW1KVC0"/>
<dbReference type="GO" id="GO:0016567">
    <property type="term" value="P:protein ubiquitination"/>
    <property type="evidence" value="ECO:0007669"/>
    <property type="project" value="UniProtKB-UniRule"/>
</dbReference>
<dbReference type="GO" id="GO:0006511">
    <property type="term" value="P:ubiquitin-dependent protein catabolic process"/>
    <property type="evidence" value="ECO:0007669"/>
    <property type="project" value="InterPro"/>
</dbReference>
<evidence type="ECO:0000256" key="3">
    <source>
        <dbReference type="ARBA" id="ARBA00022786"/>
    </source>
</evidence>
<gene>
    <name evidence="6" type="ORF">RND81_05G082900</name>
</gene>
<comment type="caution">
    <text evidence="6">The sequence shown here is derived from an EMBL/GenBank/DDBJ whole genome shotgun (WGS) entry which is preliminary data.</text>
</comment>
<proteinExistence type="inferred from homology"/>
<accession>A0AAW1KVC0</accession>
<comment type="pathway">
    <text evidence="1 4">Protein modification; protein ubiquitination.</text>
</comment>
<dbReference type="InterPro" id="IPR036296">
    <property type="entry name" value="SKP1-like_dim_sf"/>
</dbReference>
<evidence type="ECO:0000256" key="2">
    <source>
        <dbReference type="ARBA" id="ARBA00009993"/>
    </source>
</evidence>